<proteinExistence type="inferred from homology"/>
<dbReference type="InterPro" id="IPR025708">
    <property type="entry name" value="HSP15"/>
</dbReference>
<dbReference type="EMBL" id="JAQFWQ010000001">
    <property type="protein sequence ID" value="MDA2809157.1"/>
    <property type="molecule type" value="Genomic_DNA"/>
</dbReference>
<dbReference type="Proteomes" id="UP001527866">
    <property type="component" value="Unassembled WGS sequence"/>
</dbReference>
<name>A0ABT4TYE6_9ACTN</name>
<evidence type="ECO:0000256" key="2">
    <source>
        <dbReference type="ARBA" id="ARBA00022884"/>
    </source>
</evidence>
<gene>
    <name evidence="7" type="ORF">O4J56_00765</name>
</gene>
<sequence>MTDQPAAAGPPLPQGPPSTRIDKWLWAVRLVKTRSDAAQACRGGHVRVNDKPAKPAAAVSAGDEVRVRLHGTTRVVEVAHVIEKRVGAPIAQRCYVDNTPEPTVAAPPQAFAAPPRRDRGTGRPTKRDRWQLERLRREGPF</sequence>
<keyword evidence="2 4" id="KW-0694">RNA-binding</keyword>
<comment type="similarity">
    <text evidence="1">Belongs to the HSP15 family.</text>
</comment>
<dbReference type="Pfam" id="PF01479">
    <property type="entry name" value="S4"/>
    <property type="match status" value="1"/>
</dbReference>
<dbReference type="RefSeq" id="WP_270683067.1">
    <property type="nucleotide sequence ID" value="NZ_JAQFWQ010000001.1"/>
</dbReference>
<comment type="caution">
    <text evidence="7">The sequence shown here is derived from an EMBL/GenBank/DDBJ whole genome shotgun (WGS) entry which is preliminary data.</text>
</comment>
<dbReference type="InterPro" id="IPR002942">
    <property type="entry name" value="S4_RNA-bd"/>
</dbReference>
<dbReference type="SMART" id="SM00363">
    <property type="entry name" value="S4"/>
    <property type="match status" value="1"/>
</dbReference>
<organism evidence="7 8">
    <name type="scientific">Nocardiopsis endophytica</name>
    <dbReference type="NCBI Taxonomy" id="3018445"/>
    <lineage>
        <taxon>Bacteria</taxon>
        <taxon>Bacillati</taxon>
        <taxon>Actinomycetota</taxon>
        <taxon>Actinomycetes</taxon>
        <taxon>Streptosporangiales</taxon>
        <taxon>Nocardiopsidaceae</taxon>
        <taxon>Nocardiopsis</taxon>
    </lineage>
</organism>
<evidence type="ECO:0000313" key="8">
    <source>
        <dbReference type="Proteomes" id="UP001527866"/>
    </source>
</evidence>
<feature type="compositionally biased region" description="Low complexity" evidence="5">
    <location>
        <begin position="102"/>
        <end position="114"/>
    </location>
</feature>
<keyword evidence="3" id="KW-0238">DNA-binding</keyword>
<dbReference type="Gene3D" id="3.10.290.10">
    <property type="entry name" value="RNA-binding S4 domain"/>
    <property type="match status" value="1"/>
</dbReference>
<evidence type="ECO:0000259" key="6">
    <source>
        <dbReference type="SMART" id="SM00363"/>
    </source>
</evidence>
<dbReference type="InterPro" id="IPR036986">
    <property type="entry name" value="S4_RNA-bd_sf"/>
</dbReference>
<keyword evidence="8" id="KW-1185">Reference proteome</keyword>
<dbReference type="PIRSF" id="PIRSF016821">
    <property type="entry name" value="HSP15"/>
    <property type="match status" value="1"/>
</dbReference>
<reference evidence="7 8" key="1">
    <citation type="submission" date="2023-01" db="EMBL/GenBank/DDBJ databases">
        <title>Draft genome sequence of Nocardiopsis sp. RSe5-2 isolated from halophytes.</title>
        <authorList>
            <person name="Duangmal K."/>
            <person name="Chantavorakit T."/>
        </authorList>
    </citation>
    <scope>NUCLEOTIDE SEQUENCE [LARGE SCALE GENOMIC DNA]</scope>
    <source>
        <strain evidence="7 8">RSe5-2</strain>
    </source>
</reference>
<feature type="compositionally biased region" description="Basic and acidic residues" evidence="5">
    <location>
        <begin position="115"/>
        <end position="141"/>
    </location>
</feature>
<feature type="domain" description="RNA-binding S4" evidence="6">
    <location>
        <begin position="19"/>
        <end position="83"/>
    </location>
</feature>
<feature type="region of interest" description="Disordered" evidence="5">
    <location>
        <begin position="1"/>
        <end position="20"/>
    </location>
</feature>
<evidence type="ECO:0000256" key="5">
    <source>
        <dbReference type="SAM" id="MobiDB-lite"/>
    </source>
</evidence>
<dbReference type="SUPFAM" id="SSF55174">
    <property type="entry name" value="Alpha-L RNA-binding motif"/>
    <property type="match status" value="1"/>
</dbReference>
<evidence type="ECO:0000256" key="3">
    <source>
        <dbReference type="ARBA" id="ARBA00023125"/>
    </source>
</evidence>
<protein>
    <submittedName>
        <fullName evidence="7">RNA-binding S4 domain-containing protein</fullName>
    </submittedName>
</protein>
<evidence type="ECO:0000256" key="4">
    <source>
        <dbReference type="PROSITE-ProRule" id="PRU00182"/>
    </source>
</evidence>
<evidence type="ECO:0000313" key="7">
    <source>
        <dbReference type="EMBL" id="MDA2809157.1"/>
    </source>
</evidence>
<dbReference type="CDD" id="cd00165">
    <property type="entry name" value="S4"/>
    <property type="match status" value="1"/>
</dbReference>
<accession>A0ABT4TYE6</accession>
<evidence type="ECO:0000256" key="1">
    <source>
        <dbReference type="ARBA" id="ARBA00008396"/>
    </source>
</evidence>
<dbReference type="PROSITE" id="PS50889">
    <property type="entry name" value="S4"/>
    <property type="match status" value="1"/>
</dbReference>
<feature type="region of interest" description="Disordered" evidence="5">
    <location>
        <begin position="99"/>
        <end position="141"/>
    </location>
</feature>